<dbReference type="AlphaFoldDB" id="A0A4P7LPJ9"/>
<feature type="region of interest" description="Disordered" evidence="1">
    <location>
        <begin position="1"/>
        <end position="25"/>
    </location>
</feature>
<name>A0A4P7LPJ9_9BURK</name>
<evidence type="ECO:0000313" key="4">
    <source>
        <dbReference type="Proteomes" id="UP000295294"/>
    </source>
</evidence>
<evidence type="ECO:0000313" key="3">
    <source>
        <dbReference type="EMBL" id="QBY54291.1"/>
    </source>
</evidence>
<dbReference type="InterPro" id="IPR002881">
    <property type="entry name" value="DUF58"/>
</dbReference>
<feature type="domain" description="DUF58" evidence="2">
    <location>
        <begin position="73"/>
        <end position="291"/>
    </location>
</feature>
<evidence type="ECO:0000259" key="2">
    <source>
        <dbReference type="Pfam" id="PF01882"/>
    </source>
</evidence>
<accession>A0A4P7LPJ9</accession>
<dbReference type="RefSeq" id="WP_135705938.1">
    <property type="nucleotide sequence ID" value="NZ_CP038635.1"/>
</dbReference>
<dbReference type="Pfam" id="PF01882">
    <property type="entry name" value="DUF58"/>
    <property type="match status" value="1"/>
</dbReference>
<dbReference type="KEGG" id="cox:E0W60_25050"/>
<evidence type="ECO:0000256" key="1">
    <source>
        <dbReference type="SAM" id="MobiDB-lite"/>
    </source>
</evidence>
<dbReference type="PANTHER" id="PTHR33608">
    <property type="entry name" value="BLL2464 PROTEIN"/>
    <property type="match status" value="1"/>
</dbReference>
<dbReference type="STRING" id="1349762.GCA_001592245_05515"/>
<dbReference type="InterPro" id="IPR036465">
    <property type="entry name" value="vWFA_dom_sf"/>
</dbReference>
<sequence length="342" mass="37142">MRSHLASLGRSPVPAGEGPDSRAQPGVSVDAAALAALEVAARDFHFLPRQPVHSVLAGRHASRVRGRGLTFEEVRGYLPGDDIRSMDWRVTARTGKPHVRVYSEEKDRPVLLLVDQRINMFFGSRRAMKSVVAAEAAALAAWRVLSEGDRVGGLVFGDGECTELAPRRSRQAVEHMLGEIARHNQALRADAPARRGAGQLNAALERAARLARHDHLVIVISDFDGHDAATRDLMLSMSARNDLLTMLVYDPFLLELPASGHLVVSDGELQVELGFGHASTRKGIAEFVDAQSRDLLGWHRAIGVPLLPLSAAEETPLQLRRLLGQALPQGQGTLRARQGGRP</sequence>
<dbReference type="OrthoDB" id="9776116at2"/>
<reference evidence="3 4" key="1">
    <citation type="submission" date="2019-03" db="EMBL/GenBank/DDBJ databases">
        <title>Efficiently degradation of phenoxyalkanoic acid herbicides by Cupriavidus oxalaticus strain X32.</title>
        <authorList>
            <person name="Sheng X."/>
        </authorList>
    </citation>
    <scope>NUCLEOTIDE SEQUENCE [LARGE SCALE GENOMIC DNA]</scope>
    <source>
        <strain evidence="3 4">X32</strain>
    </source>
</reference>
<organism evidence="3 4">
    <name type="scientific">Cupriavidus oxalaticus</name>
    <dbReference type="NCBI Taxonomy" id="96344"/>
    <lineage>
        <taxon>Bacteria</taxon>
        <taxon>Pseudomonadati</taxon>
        <taxon>Pseudomonadota</taxon>
        <taxon>Betaproteobacteria</taxon>
        <taxon>Burkholderiales</taxon>
        <taxon>Burkholderiaceae</taxon>
        <taxon>Cupriavidus</taxon>
    </lineage>
</organism>
<dbReference type="PANTHER" id="PTHR33608:SF12">
    <property type="entry name" value="DUF58 DOMAIN-CONTAINING PROTEIN"/>
    <property type="match status" value="1"/>
</dbReference>
<dbReference type="EMBL" id="CP038635">
    <property type="protein sequence ID" value="QBY54291.1"/>
    <property type="molecule type" value="Genomic_DNA"/>
</dbReference>
<dbReference type="SUPFAM" id="SSF53300">
    <property type="entry name" value="vWA-like"/>
    <property type="match status" value="1"/>
</dbReference>
<proteinExistence type="predicted"/>
<protein>
    <submittedName>
        <fullName evidence="3">DUF58 domain-containing protein</fullName>
    </submittedName>
</protein>
<dbReference type="Proteomes" id="UP000295294">
    <property type="component" value="Chromosome 2"/>
</dbReference>
<gene>
    <name evidence="3" type="ORF">E0W60_25050</name>
</gene>